<evidence type="ECO:0000313" key="2">
    <source>
        <dbReference type="EMBL" id="HEN13974.1"/>
    </source>
</evidence>
<dbReference type="InterPro" id="IPR025161">
    <property type="entry name" value="IS402-like_dom"/>
</dbReference>
<accession>A0A7C2NYG5</accession>
<name>A0A7C2NYG5_9PLAN</name>
<organism evidence="2">
    <name type="scientific">Schlesneria paludicola</name>
    <dbReference type="NCBI Taxonomy" id="360056"/>
    <lineage>
        <taxon>Bacteria</taxon>
        <taxon>Pseudomonadati</taxon>
        <taxon>Planctomycetota</taxon>
        <taxon>Planctomycetia</taxon>
        <taxon>Planctomycetales</taxon>
        <taxon>Planctomycetaceae</taxon>
        <taxon>Schlesneria</taxon>
    </lineage>
</organism>
<dbReference type="PANTHER" id="PTHR46637">
    <property type="entry name" value="TIS1421-TRANSPOSASE PROTEIN A"/>
    <property type="match status" value="1"/>
</dbReference>
<sequence>MLISLLSWPPRRRPNTTGSRTAPKSFLSDSQWLLIADLFPDPEVGPRGGRPRVNSRDCLEGILWVLVTGARWKDLPERYPSPCTCWRRHRDWTRNGVFRAAWDRLLGTLLQRKGLDWETAIGDGSFSRAKRGAVTWDVAIVETAHACC</sequence>
<feature type="domain" description="Insertion element IS402-like" evidence="1">
    <location>
        <begin position="27"/>
        <end position="100"/>
    </location>
</feature>
<dbReference type="PANTHER" id="PTHR46637:SF1">
    <property type="entry name" value="BLL5188 PROTEIN"/>
    <property type="match status" value="1"/>
</dbReference>
<reference evidence="2" key="1">
    <citation type="journal article" date="2020" name="mSystems">
        <title>Genome- and Community-Level Interaction Insights into Carbon Utilization and Element Cycling Functions of Hydrothermarchaeota in Hydrothermal Sediment.</title>
        <authorList>
            <person name="Zhou Z."/>
            <person name="Liu Y."/>
            <person name="Xu W."/>
            <person name="Pan J."/>
            <person name="Luo Z.H."/>
            <person name="Li M."/>
        </authorList>
    </citation>
    <scope>NUCLEOTIDE SEQUENCE [LARGE SCALE GENOMIC DNA]</scope>
    <source>
        <strain evidence="2">SpSt-339</strain>
    </source>
</reference>
<dbReference type="InterPro" id="IPR052909">
    <property type="entry name" value="Transposase_6_like"/>
</dbReference>
<dbReference type="Pfam" id="PF13340">
    <property type="entry name" value="DUF4096"/>
    <property type="match status" value="1"/>
</dbReference>
<dbReference type="EMBL" id="DSOK01000021">
    <property type="protein sequence ID" value="HEN13974.1"/>
    <property type="molecule type" value="Genomic_DNA"/>
</dbReference>
<protein>
    <submittedName>
        <fullName evidence="2">Transposase</fullName>
    </submittedName>
</protein>
<gene>
    <name evidence="2" type="ORF">ENQ76_00705</name>
</gene>
<proteinExistence type="predicted"/>
<evidence type="ECO:0000259" key="1">
    <source>
        <dbReference type="Pfam" id="PF13340"/>
    </source>
</evidence>
<dbReference type="AlphaFoldDB" id="A0A7C2NYG5"/>
<comment type="caution">
    <text evidence="2">The sequence shown here is derived from an EMBL/GenBank/DDBJ whole genome shotgun (WGS) entry which is preliminary data.</text>
</comment>